<dbReference type="EMBL" id="BGPR01014115">
    <property type="protein sequence ID" value="GBN63801.1"/>
    <property type="molecule type" value="Genomic_DNA"/>
</dbReference>
<accession>A0A4Y2QKE5</accession>
<keyword evidence="2" id="KW-1185">Reference proteome</keyword>
<comment type="caution">
    <text evidence="1">The sequence shown here is derived from an EMBL/GenBank/DDBJ whole genome shotgun (WGS) entry which is preliminary data.</text>
</comment>
<proteinExistence type="predicted"/>
<protein>
    <submittedName>
        <fullName evidence="1">Uncharacterized protein</fullName>
    </submittedName>
</protein>
<dbReference type="Proteomes" id="UP000499080">
    <property type="component" value="Unassembled WGS sequence"/>
</dbReference>
<sequence>MATTASWSDRMEAEDDDDELNFPLKFNLNSGTDWLSGIRMKKNEGKRCAQIREFEAEINNCSSQIKNAQSVVQQLPEDAPKDAYHRL</sequence>
<evidence type="ECO:0000313" key="1">
    <source>
        <dbReference type="EMBL" id="GBN63801.1"/>
    </source>
</evidence>
<evidence type="ECO:0000313" key="2">
    <source>
        <dbReference type="Proteomes" id="UP000499080"/>
    </source>
</evidence>
<reference evidence="1 2" key="1">
    <citation type="journal article" date="2019" name="Sci. Rep.">
        <title>Orb-weaving spider Araneus ventricosus genome elucidates the spidroin gene catalogue.</title>
        <authorList>
            <person name="Kono N."/>
            <person name="Nakamura H."/>
            <person name="Ohtoshi R."/>
            <person name="Moran D.A.P."/>
            <person name="Shinohara A."/>
            <person name="Yoshida Y."/>
            <person name="Fujiwara M."/>
            <person name="Mori M."/>
            <person name="Tomita M."/>
            <person name="Arakawa K."/>
        </authorList>
    </citation>
    <scope>NUCLEOTIDE SEQUENCE [LARGE SCALE GENOMIC DNA]</scope>
</reference>
<organism evidence="1 2">
    <name type="scientific">Araneus ventricosus</name>
    <name type="common">Orbweaver spider</name>
    <name type="synonym">Epeira ventricosa</name>
    <dbReference type="NCBI Taxonomy" id="182803"/>
    <lineage>
        <taxon>Eukaryota</taxon>
        <taxon>Metazoa</taxon>
        <taxon>Ecdysozoa</taxon>
        <taxon>Arthropoda</taxon>
        <taxon>Chelicerata</taxon>
        <taxon>Arachnida</taxon>
        <taxon>Araneae</taxon>
        <taxon>Araneomorphae</taxon>
        <taxon>Entelegynae</taxon>
        <taxon>Araneoidea</taxon>
        <taxon>Araneidae</taxon>
        <taxon>Araneus</taxon>
    </lineage>
</organism>
<name>A0A4Y2QKE5_ARAVE</name>
<dbReference type="AlphaFoldDB" id="A0A4Y2QKE5"/>
<gene>
    <name evidence="1" type="ORF">AVEN_70413_1</name>
</gene>